<evidence type="ECO:0000313" key="2">
    <source>
        <dbReference type="Proteomes" id="UP001163846"/>
    </source>
</evidence>
<gene>
    <name evidence="1" type="ORF">F5878DRAFT_726879</name>
</gene>
<accession>A0AA38UBA9</accession>
<sequence length="95" mass="10531">MASYFGRGPVDEFLRSEYGVGIQVFTQHFETWLLARNAKLSKKMSVTDMAKDLTRLISRGLAKITGVKDSEDHGWVGWCRVPGRVTISGRVGSGI</sequence>
<keyword evidence="2" id="KW-1185">Reference proteome</keyword>
<dbReference type="EMBL" id="MU806330">
    <property type="protein sequence ID" value="KAJ3836307.1"/>
    <property type="molecule type" value="Genomic_DNA"/>
</dbReference>
<name>A0AA38UBA9_9AGAR</name>
<proteinExistence type="predicted"/>
<dbReference type="Proteomes" id="UP001163846">
    <property type="component" value="Unassembled WGS sequence"/>
</dbReference>
<reference evidence="1" key="1">
    <citation type="submission" date="2022-08" db="EMBL/GenBank/DDBJ databases">
        <authorList>
            <consortium name="DOE Joint Genome Institute"/>
            <person name="Min B."/>
            <person name="Riley R."/>
            <person name="Sierra-Patev S."/>
            <person name="Naranjo-Ortiz M."/>
            <person name="Looney B."/>
            <person name="Konkel Z."/>
            <person name="Slot J.C."/>
            <person name="Sakamoto Y."/>
            <person name="Steenwyk J.L."/>
            <person name="Rokas A."/>
            <person name="Carro J."/>
            <person name="Camarero S."/>
            <person name="Ferreira P."/>
            <person name="Molpeceres G."/>
            <person name="Ruiz-Duenas F.J."/>
            <person name="Serrano A."/>
            <person name="Henrissat B."/>
            <person name="Drula E."/>
            <person name="Hughes K.W."/>
            <person name="Mata J.L."/>
            <person name="Ishikawa N.K."/>
            <person name="Vargas-Isla R."/>
            <person name="Ushijima S."/>
            <person name="Smith C.A."/>
            <person name="Ahrendt S."/>
            <person name="Andreopoulos W."/>
            <person name="He G."/>
            <person name="Labutti K."/>
            <person name="Lipzen A."/>
            <person name="Ng V."/>
            <person name="Sandor L."/>
            <person name="Barry K."/>
            <person name="Martinez A.T."/>
            <person name="Xiao Y."/>
            <person name="Gibbons J.G."/>
            <person name="Terashima K."/>
            <person name="Hibbett D.S."/>
            <person name="Grigoriev I.V."/>
        </authorList>
    </citation>
    <scope>NUCLEOTIDE SEQUENCE</scope>
    <source>
        <strain evidence="1">TFB9207</strain>
    </source>
</reference>
<evidence type="ECO:0000313" key="1">
    <source>
        <dbReference type="EMBL" id="KAJ3836307.1"/>
    </source>
</evidence>
<comment type="caution">
    <text evidence="1">The sequence shown here is derived from an EMBL/GenBank/DDBJ whole genome shotgun (WGS) entry which is preliminary data.</text>
</comment>
<dbReference type="AlphaFoldDB" id="A0AA38UBA9"/>
<protein>
    <submittedName>
        <fullName evidence="1">Uncharacterized protein</fullName>
    </submittedName>
</protein>
<organism evidence="1 2">
    <name type="scientific">Lentinula raphanica</name>
    <dbReference type="NCBI Taxonomy" id="153919"/>
    <lineage>
        <taxon>Eukaryota</taxon>
        <taxon>Fungi</taxon>
        <taxon>Dikarya</taxon>
        <taxon>Basidiomycota</taxon>
        <taxon>Agaricomycotina</taxon>
        <taxon>Agaricomycetes</taxon>
        <taxon>Agaricomycetidae</taxon>
        <taxon>Agaricales</taxon>
        <taxon>Marasmiineae</taxon>
        <taxon>Omphalotaceae</taxon>
        <taxon>Lentinula</taxon>
    </lineage>
</organism>